<organism evidence="2">
    <name type="scientific">Populus alba</name>
    <name type="common">White poplar</name>
    <dbReference type="NCBI Taxonomy" id="43335"/>
    <lineage>
        <taxon>Eukaryota</taxon>
        <taxon>Viridiplantae</taxon>
        <taxon>Streptophyta</taxon>
        <taxon>Embryophyta</taxon>
        <taxon>Tracheophyta</taxon>
        <taxon>Spermatophyta</taxon>
        <taxon>Magnoliopsida</taxon>
        <taxon>eudicotyledons</taxon>
        <taxon>Gunneridae</taxon>
        <taxon>Pentapetalae</taxon>
        <taxon>rosids</taxon>
        <taxon>fabids</taxon>
        <taxon>Malpighiales</taxon>
        <taxon>Salicaceae</taxon>
        <taxon>Saliceae</taxon>
        <taxon>Populus</taxon>
    </lineage>
</organism>
<accession>A0A4U5QZX7</accession>
<sequence length="180" mass="20877">MESNGHQTQERPMGRNGDQKQERTVENQIGDQRQETINGTYSSRSPATLTTLATIQQNRRRAPQPGSTRSYSDNTSPSHGWLLPGWVAEERIMESGRLYKLTLSDTYIIECRQRVHQTLELLYDHLTTEPRRHKSVNRKDALMKLRKHNNGFSSQNKTNWKPCNTVKNTYSLQLVQLIRI</sequence>
<dbReference type="AlphaFoldDB" id="A0A4U5QZX7"/>
<evidence type="ECO:0000313" key="2">
    <source>
        <dbReference type="EMBL" id="TKS16798.1"/>
    </source>
</evidence>
<evidence type="ECO:0000256" key="1">
    <source>
        <dbReference type="SAM" id="MobiDB-lite"/>
    </source>
</evidence>
<feature type="region of interest" description="Disordered" evidence="1">
    <location>
        <begin position="1"/>
        <end position="77"/>
    </location>
</feature>
<reference evidence="2" key="1">
    <citation type="submission" date="2018-10" db="EMBL/GenBank/DDBJ databases">
        <title>Population genomic analysis revealed the cold adaptation of white poplar.</title>
        <authorList>
            <person name="Liu Y.-J."/>
        </authorList>
    </citation>
    <scope>NUCLEOTIDE SEQUENCE [LARGE SCALE GENOMIC DNA]</scope>
    <source>
        <strain evidence="2">PAL-ZL1</strain>
    </source>
</reference>
<feature type="compositionally biased region" description="Basic and acidic residues" evidence="1">
    <location>
        <begin position="8"/>
        <end position="25"/>
    </location>
</feature>
<dbReference type="EMBL" id="RCHU01000045">
    <property type="protein sequence ID" value="TKS16798.1"/>
    <property type="molecule type" value="Genomic_DNA"/>
</dbReference>
<feature type="compositionally biased region" description="Polar residues" evidence="1">
    <location>
        <begin position="65"/>
        <end position="77"/>
    </location>
</feature>
<proteinExistence type="predicted"/>
<name>A0A4U5QZX7_POPAL</name>
<feature type="compositionally biased region" description="Polar residues" evidence="1">
    <location>
        <begin position="26"/>
        <end position="57"/>
    </location>
</feature>
<protein>
    <submittedName>
        <fullName evidence="2">Uncharacterized protein</fullName>
    </submittedName>
</protein>
<comment type="caution">
    <text evidence="2">The sequence shown here is derived from an EMBL/GenBank/DDBJ whole genome shotgun (WGS) entry which is preliminary data.</text>
</comment>
<gene>
    <name evidence="2" type="ORF">D5086_0000016290</name>
</gene>